<evidence type="ECO:0000313" key="2">
    <source>
        <dbReference type="EMBL" id="GAA1511768.1"/>
    </source>
</evidence>
<organism evidence="2 3">
    <name type="scientific">Nocardioides humi</name>
    <dbReference type="NCBI Taxonomy" id="449461"/>
    <lineage>
        <taxon>Bacteria</taxon>
        <taxon>Bacillati</taxon>
        <taxon>Actinomycetota</taxon>
        <taxon>Actinomycetes</taxon>
        <taxon>Propionibacteriales</taxon>
        <taxon>Nocardioidaceae</taxon>
        <taxon>Nocardioides</taxon>
    </lineage>
</organism>
<proteinExistence type="predicted"/>
<name>A0ABN2A674_9ACTN</name>
<evidence type="ECO:0000313" key="3">
    <source>
        <dbReference type="Proteomes" id="UP001500842"/>
    </source>
</evidence>
<feature type="domain" description="DUF4031" evidence="1">
    <location>
        <begin position="18"/>
        <end position="104"/>
    </location>
</feature>
<protein>
    <recommendedName>
        <fullName evidence="1">DUF4031 domain-containing protein</fullName>
    </recommendedName>
</protein>
<sequence length="117" mass="12729">MICRRTRSAVRHAVPVTVYVDDMQLEAVVGPVDGVWSHLLSDLPGEAGRRELLDFAARLGIEARWIQNAGTATEHFDVTEPTRQRALALGAVPIRYGRAVAAITRAKRASRPGASGR</sequence>
<dbReference type="Proteomes" id="UP001500842">
    <property type="component" value="Unassembled WGS sequence"/>
</dbReference>
<dbReference type="Pfam" id="PF13223">
    <property type="entry name" value="DUF4031"/>
    <property type="match status" value="1"/>
</dbReference>
<reference evidence="2 3" key="1">
    <citation type="journal article" date="2019" name="Int. J. Syst. Evol. Microbiol.">
        <title>The Global Catalogue of Microorganisms (GCM) 10K type strain sequencing project: providing services to taxonomists for standard genome sequencing and annotation.</title>
        <authorList>
            <consortium name="The Broad Institute Genomics Platform"/>
            <consortium name="The Broad Institute Genome Sequencing Center for Infectious Disease"/>
            <person name="Wu L."/>
            <person name="Ma J."/>
        </authorList>
    </citation>
    <scope>NUCLEOTIDE SEQUENCE [LARGE SCALE GENOMIC DNA]</scope>
    <source>
        <strain evidence="2 3">JCM 14942</strain>
    </source>
</reference>
<gene>
    <name evidence="2" type="ORF">GCM10009788_15280</name>
</gene>
<evidence type="ECO:0000259" key="1">
    <source>
        <dbReference type="Pfam" id="PF13223"/>
    </source>
</evidence>
<comment type="caution">
    <text evidence="2">The sequence shown here is derived from an EMBL/GenBank/DDBJ whole genome shotgun (WGS) entry which is preliminary data.</text>
</comment>
<dbReference type="EMBL" id="BAAAOR010000012">
    <property type="protein sequence ID" value="GAA1511768.1"/>
    <property type="molecule type" value="Genomic_DNA"/>
</dbReference>
<keyword evidence="3" id="KW-1185">Reference proteome</keyword>
<accession>A0ABN2A674</accession>
<dbReference type="InterPro" id="IPR025109">
    <property type="entry name" value="DUF4031"/>
</dbReference>